<dbReference type="OrthoDB" id="2333384at2759"/>
<accession>G0MQE4</accession>
<dbReference type="HOGENOM" id="CLU_039221_0_0_1"/>
<dbReference type="InterPro" id="IPR011022">
    <property type="entry name" value="Arrestin_C-like"/>
</dbReference>
<name>G0MQE4_CAEBE</name>
<dbReference type="PANTHER" id="PTHR11188">
    <property type="entry name" value="ARRESTIN DOMAIN CONTAINING PROTEIN"/>
    <property type="match status" value="1"/>
</dbReference>
<evidence type="ECO:0000313" key="5">
    <source>
        <dbReference type="Proteomes" id="UP000008068"/>
    </source>
</evidence>
<reference evidence="5" key="1">
    <citation type="submission" date="2011-07" db="EMBL/GenBank/DDBJ databases">
        <authorList>
            <consortium name="Caenorhabditis brenneri Sequencing and Analysis Consortium"/>
            <person name="Wilson R.K."/>
        </authorList>
    </citation>
    <scope>NUCLEOTIDE SEQUENCE [LARGE SCALE GENOMIC DNA]</scope>
    <source>
        <strain evidence="5">PB2801</strain>
    </source>
</reference>
<protein>
    <recommendedName>
        <fullName evidence="3">Arrestin C-terminal-like domain-containing protein</fullName>
    </recommendedName>
</protein>
<evidence type="ECO:0000256" key="1">
    <source>
        <dbReference type="ARBA" id="ARBA00005298"/>
    </source>
</evidence>
<dbReference type="InterPro" id="IPR014756">
    <property type="entry name" value="Ig_E-set"/>
</dbReference>
<feature type="region of interest" description="Disordered" evidence="2">
    <location>
        <begin position="361"/>
        <end position="385"/>
    </location>
</feature>
<feature type="domain" description="Arrestin C-terminal-like" evidence="3">
    <location>
        <begin position="177"/>
        <end position="324"/>
    </location>
</feature>
<sequence>MTLKSPEIKFDKEIYAPGETVTGKVIVSTKKDTTVRKVDITFFGKAVTAWRTDGKRRNQPVTDHSYKKGEETYVETKHTAWTPEDDKNTFPAGKYKWKFSFDLPKECPASFEGKFGFIRYWVLVHIDVPYWVDSKTEKAITVLPTVDLNTVPGAKEPVRVEFNKIMNRCGCLPFLGNSGNVKYTLTSQQSGYVSGDWFQVAGSIENNSTKSFEWIESSFKKRIVYRKDMRNHLIKSHRSNTNPPDATNSRIEEKFMEQRTEICDLGPGETKHFDYSFAIPPTCSTIRNCGLISVEYLVTIQADRWCCDFMEIPKLNIIVGNVPVVEEGKKDPPRRIAQGDRAECWSKYLRDQKFRYQFPFFGNYDPRVEDDSDSADDQEEEEDSD</sequence>
<dbReference type="GO" id="GO:0015031">
    <property type="term" value="P:protein transport"/>
    <property type="evidence" value="ECO:0007669"/>
    <property type="project" value="TreeGrafter"/>
</dbReference>
<dbReference type="AlphaFoldDB" id="G0MQE4"/>
<dbReference type="PANTHER" id="PTHR11188:SF151">
    <property type="entry name" value="ARRESTIN C-TERMINAL-LIKE DOMAIN-CONTAINING PROTEIN"/>
    <property type="match status" value="1"/>
</dbReference>
<dbReference type="SMART" id="SM01017">
    <property type="entry name" value="Arrestin_C"/>
    <property type="match status" value="2"/>
</dbReference>
<organism evidence="5">
    <name type="scientific">Caenorhabditis brenneri</name>
    <name type="common">Nematode worm</name>
    <dbReference type="NCBI Taxonomy" id="135651"/>
    <lineage>
        <taxon>Eukaryota</taxon>
        <taxon>Metazoa</taxon>
        <taxon>Ecdysozoa</taxon>
        <taxon>Nematoda</taxon>
        <taxon>Chromadorea</taxon>
        <taxon>Rhabditida</taxon>
        <taxon>Rhabditina</taxon>
        <taxon>Rhabditomorpha</taxon>
        <taxon>Rhabditoidea</taxon>
        <taxon>Rhabditidae</taxon>
        <taxon>Peloderinae</taxon>
        <taxon>Caenorhabditis</taxon>
    </lineage>
</organism>
<dbReference type="Pfam" id="PF02752">
    <property type="entry name" value="Arrestin_C"/>
    <property type="match status" value="1"/>
</dbReference>
<dbReference type="Gene3D" id="2.60.40.640">
    <property type="match status" value="2"/>
</dbReference>
<dbReference type="STRING" id="135651.G0MQE4"/>
<gene>
    <name evidence="4" type="ORF">CAEBREN_07925</name>
</gene>
<evidence type="ECO:0000256" key="2">
    <source>
        <dbReference type="SAM" id="MobiDB-lite"/>
    </source>
</evidence>
<dbReference type="InParanoid" id="G0MQE4"/>
<evidence type="ECO:0000313" key="4">
    <source>
        <dbReference type="EMBL" id="EGT40875.1"/>
    </source>
</evidence>
<dbReference type="Proteomes" id="UP000008068">
    <property type="component" value="Unassembled WGS sequence"/>
</dbReference>
<dbReference type="InterPro" id="IPR014752">
    <property type="entry name" value="Arrestin-like_C"/>
</dbReference>
<dbReference type="InterPro" id="IPR011021">
    <property type="entry name" value="Arrestin-like_N"/>
</dbReference>
<dbReference type="eggNOG" id="KOG3780">
    <property type="taxonomic scope" value="Eukaryota"/>
</dbReference>
<feature type="compositionally biased region" description="Acidic residues" evidence="2">
    <location>
        <begin position="368"/>
        <end position="385"/>
    </location>
</feature>
<dbReference type="GO" id="GO:0005737">
    <property type="term" value="C:cytoplasm"/>
    <property type="evidence" value="ECO:0007669"/>
    <property type="project" value="TreeGrafter"/>
</dbReference>
<evidence type="ECO:0000259" key="3">
    <source>
        <dbReference type="SMART" id="SM01017"/>
    </source>
</evidence>
<dbReference type="EMBL" id="GL379806">
    <property type="protein sequence ID" value="EGT40875.1"/>
    <property type="molecule type" value="Genomic_DNA"/>
</dbReference>
<feature type="domain" description="Arrestin C-terminal-like" evidence="3">
    <location>
        <begin position="7"/>
        <end position="148"/>
    </location>
</feature>
<comment type="similarity">
    <text evidence="1">Belongs to the arrestin family.</text>
</comment>
<dbReference type="Pfam" id="PF00339">
    <property type="entry name" value="Arrestin_N"/>
    <property type="match status" value="1"/>
</dbReference>
<keyword evidence="5" id="KW-1185">Reference proteome</keyword>
<dbReference type="SUPFAM" id="SSF81296">
    <property type="entry name" value="E set domains"/>
    <property type="match status" value="2"/>
</dbReference>
<dbReference type="InterPro" id="IPR050357">
    <property type="entry name" value="Arrestin_domain-protein"/>
</dbReference>
<proteinExistence type="inferred from homology"/>
<dbReference type="OMA" id="CLEGCKI"/>